<dbReference type="AlphaFoldDB" id="A0A6C0EBZ1"/>
<proteinExistence type="predicted"/>
<evidence type="ECO:0008006" key="2">
    <source>
        <dbReference type="Google" id="ProtNLM"/>
    </source>
</evidence>
<organism evidence="1">
    <name type="scientific">viral metagenome</name>
    <dbReference type="NCBI Taxonomy" id="1070528"/>
    <lineage>
        <taxon>unclassified sequences</taxon>
        <taxon>metagenomes</taxon>
        <taxon>organismal metagenomes</taxon>
    </lineage>
</organism>
<dbReference type="EMBL" id="MN739782">
    <property type="protein sequence ID" value="QHT26232.1"/>
    <property type="molecule type" value="Genomic_DNA"/>
</dbReference>
<name>A0A6C0EBZ1_9ZZZZ</name>
<reference evidence="1" key="1">
    <citation type="journal article" date="2020" name="Nature">
        <title>Giant virus diversity and host interactions through global metagenomics.</title>
        <authorList>
            <person name="Schulz F."/>
            <person name="Roux S."/>
            <person name="Paez-Espino D."/>
            <person name="Jungbluth S."/>
            <person name="Walsh D.A."/>
            <person name="Denef V.J."/>
            <person name="McMahon K.D."/>
            <person name="Konstantinidis K.T."/>
            <person name="Eloe-Fadrosh E.A."/>
            <person name="Kyrpides N.C."/>
            <person name="Woyke T."/>
        </authorList>
    </citation>
    <scope>NUCLEOTIDE SEQUENCE</scope>
    <source>
        <strain evidence="1">GVMAG-M-3300023179-27</strain>
    </source>
</reference>
<sequence>MGTSISLELDCLYNGEEFNKLTKPLTFWKVMNDKECHFGFQYKDGLNIDTHQFNGTDKYGLYFVDLEYLPKYMFKGQIIRRVAIPDDANVYALDECFKADKIILCEKFDIKNFPYWHLNDFCLNAVKKNGLLLSYVINKTDEQIKEAVKQNGNALLFVKKSKQNYELCKTAITTTGNAIRFSKFVNDDLLNIAVNNNPFILPQLEKKEQTEKVCESACRKNRYLIEYIKSNKMRRRIENKLGNQHL</sequence>
<accession>A0A6C0EBZ1</accession>
<evidence type="ECO:0000313" key="1">
    <source>
        <dbReference type="EMBL" id="QHT26232.1"/>
    </source>
</evidence>
<protein>
    <recommendedName>
        <fullName evidence="2">DUF4116 domain-containing protein</fullName>
    </recommendedName>
</protein>